<accession>A0A5D8Q8H4</accession>
<dbReference type="EMBL" id="VTPS01000027">
    <property type="protein sequence ID" value="TZE80677.1"/>
    <property type="molecule type" value="Genomic_DNA"/>
</dbReference>
<sequence length="119" mass="13750">MKRLKKSGIMLVIILVLSSVCIIISMSKFNTPNFIKSGMGIAKIMLTDAEIVQIQQYPQVYLAKPDNAQQTLINFMEQRGYKYLEDERMASTLVFGNETSKNYIEFSVNGYYSKWVFRE</sequence>
<comment type="caution">
    <text evidence="2">The sequence shown here is derived from an EMBL/GenBank/DDBJ whole genome shotgun (WGS) entry which is preliminary data.</text>
</comment>
<keyword evidence="1" id="KW-1133">Transmembrane helix</keyword>
<keyword evidence="1" id="KW-0472">Membrane</keyword>
<reference evidence="2 3" key="1">
    <citation type="submission" date="2019-08" db="EMBL/GenBank/DDBJ databases">
        <title>Calorimonas adulescens gen. nov., sp. nov., an anaerobic thermophilic bacterium from Sakhalin hot spring.</title>
        <authorList>
            <person name="Khomyakova M.A."/>
            <person name="Merkel A.Y."/>
            <person name="Novikov A."/>
            <person name="Bonch-Osmolovskaya E.A."/>
            <person name="Slobodkin A.I."/>
        </authorList>
    </citation>
    <scope>NUCLEOTIDE SEQUENCE [LARGE SCALE GENOMIC DNA]</scope>
    <source>
        <strain evidence="2 3">A05MB</strain>
    </source>
</reference>
<keyword evidence="3" id="KW-1185">Reference proteome</keyword>
<dbReference type="AlphaFoldDB" id="A0A5D8Q8H4"/>
<evidence type="ECO:0000256" key="1">
    <source>
        <dbReference type="SAM" id="Phobius"/>
    </source>
</evidence>
<dbReference type="Proteomes" id="UP000322976">
    <property type="component" value="Unassembled WGS sequence"/>
</dbReference>
<feature type="transmembrane region" description="Helical" evidence="1">
    <location>
        <begin position="7"/>
        <end position="26"/>
    </location>
</feature>
<organism evidence="2 3">
    <name type="scientific">Calorimonas adulescens</name>
    <dbReference type="NCBI Taxonomy" id="2606906"/>
    <lineage>
        <taxon>Bacteria</taxon>
        <taxon>Bacillati</taxon>
        <taxon>Bacillota</taxon>
        <taxon>Clostridia</taxon>
        <taxon>Thermoanaerobacterales</taxon>
        <taxon>Thermoanaerobacteraceae</taxon>
        <taxon>Calorimonas</taxon>
    </lineage>
</organism>
<gene>
    <name evidence="2" type="ORF">FWJ32_12450</name>
</gene>
<evidence type="ECO:0000313" key="3">
    <source>
        <dbReference type="Proteomes" id="UP000322976"/>
    </source>
</evidence>
<dbReference type="RefSeq" id="WP_149546291.1">
    <property type="nucleotide sequence ID" value="NZ_VTPS01000027.1"/>
</dbReference>
<evidence type="ECO:0008006" key="4">
    <source>
        <dbReference type="Google" id="ProtNLM"/>
    </source>
</evidence>
<proteinExistence type="predicted"/>
<evidence type="ECO:0000313" key="2">
    <source>
        <dbReference type="EMBL" id="TZE80677.1"/>
    </source>
</evidence>
<name>A0A5D8Q8H4_9THEO</name>
<protein>
    <recommendedName>
        <fullName evidence="4">DUF4830 domain-containing protein</fullName>
    </recommendedName>
</protein>
<keyword evidence="1" id="KW-0812">Transmembrane</keyword>